<evidence type="ECO:0000313" key="2">
    <source>
        <dbReference type="Proteomes" id="UP000824066"/>
    </source>
</evidence>
<evidence type="ECO:0000313" key="1">
    <source>
        <dbReference type="EMBL" id="QXI55791.1"/>
    </source>
</evidence>
<dbReference type="Proteomes" id="UP000824066">
    <property type="component" value="Chromosome"/>
</dbReference>
<gene>
    <name evidence="1" type="ORF">KSS97_12925</name>
</gene>
<proteinExistence type="predicted"/>
<reference evidence="1 2" key="1">
    <citation type="journal article" date="2021" name="Microorganisms">
        <title>The Ever-Expanding Pseudomonas Genus: Description of 43 New Species and Partition of the Pseudomonas putida Group.</title>
        <authorList>
            <person name="Girard L."/>
            <person name="Lood C."/>
            <person name="Hofte M."/>
            <person name="Vandamme P."/>
            <person name="Rokni-Zadeh H."/>
            <person name="van Noort V."/>
            <person name="Lavigne R."/>
            <person name="De Mot R."/>
        </authorList>
    </citation>
    <scope>NUCLEOTIDE SEQUENCE [LARGE SCALE GENOMIC DNA]</scope>
    <source>
        <strain evidence="1 2">SWRI17</strain>
    </source>
</reference>
<protein>
    <submittedName>
        <fullName evidence="1">Uncharacterized protein</fullName>
    </submittedName>
</protein>
<dbReference type="RefSeq" id="WP_217861811.1">
    <property type="nucleotide sequence ID" value="NZ_CP077080.1"/>
</dbReference>
<organism evidence="1 2">
    <name type="scientific">Pseudomonas canavaninivorans</name>
    <dbReference type="NCBI Taxonomy" id="2842348"/>
    <lineage>
        <taxon>Bacteria</taxon>
        <taxon>Pseudomonadati</taxon>
        <taxon>Pseudomonadota</taxon>
        <taxon>Gammaproteobacteria</taxon>
        <taxon>Pseudomonadales</taxon>
        <taxon>Pseudomonadaceae</taxon>
        <taxon>Pseudomonas</taxon>
    </lineage>
</organism>
<dbReference type="EMBL" id="CP077080">
    <property type="protein sequence ID" value="QXI55791.1"/>
    <property type="molecule type" value="Genomic_DNA"/>
</dbReference>
<sequence length="56" mass="6079">MDEIAQVEVVGSVVPAQLDRSFPAIRIDMNDGEVRSQLDFEIGLHAGFRANQAAHG</sequence>
<name>A0ABX8QKC4_PSECO</name>
<accession>A0ABX8QKC4</accession>
<keyword evidence="2" id="KW-1185">Reference proteome</keyword>